<dbReference type="InterPro" id="IPR013057">
    <property type="entry name" value="AA_transpt_TM"/>
</dbReference>
<sequence>MGKDTEATRAPVDPESQAKADAPAGSKVVQDQPPAFSSSSHIGGVGENDEGELINFKTLHWLQGGIVLVAETVSLGILSLPSVLATVGLVPGVILICTISALATYSGLLLAEFRKQYPFVQHFGDAVELIGKPIGLGGVFREVFGWAQTILQVFLMGGHILLWTICMNTLTNSATCTVVWAAVGMVAFWIFNVPRTLKYTSWMSAASCVSIVVAVLITVVDVAIEKPIGAGSVDIFRKLGFSPAFLAVTNIAGAFSSHSIFFSVIAEFKNPDDWPKALAFLQITDTTLYLISAVIIYVYAGPEVPSPALSAAGSATIRKAIWGVAIPTIAIAAVIYAHVASQYIFTRIFGNTKHVVRRTKLSTVAWLLVTLGIWGIGMVISESIPVFNNLLGLVSAAFASWFSFGLPGIFWLWMHYGNWFSNWKQKTQFFFTSLLLVVGILLCVLGLWVSIESIASASGPFQYQTRPGSRSIAQLKISLHIFASAVFILKIFNFGMQQGENEGKPMAREKDDTDNSKLGNNADEDDVMVGPAATYEDDELPENLSLSLNAMYIAVELSIHYIWIDSLCIIQDCQNDWVHESERMGDVYRHGEFNIAATGYYNGEPGLFSKRDTIPSQHFPVYLNSKFVDRHHVVQHNFNGFYINANEFGYNELIVDSPLNSRGWVAQERTLSPAIVHYTPKEVWWECSEMIANETMPSGLENWNNASNWSTTHLRSLEGVKKEEIHSFWRRFIRFFANTKLTFDKDRLPAVAGIARILSDMLNEKYIAGIWENDIARSLLWECISDITIPSTQLVPSWSWASVCGNIGGIHFQPRSSAQVLSCVEIEALFEIDGISSDLEQTSLERSGVRALSVRGPLRRLPHGLSREVNETVYWISVEEDKKYIIPWVEAGGKVPDEYAWRLNPSTHLLLLAKDRNIVSELLLQHVPEAQESNTFRRSGQVDFYFRDLKVEEYLGILQKDGEYQPSLRFAESGVQDVILI</sequence>
<feature type="region of interest" description="Disordered" evidence="5">
    <location>
        <begin position="1"/>
        <end position="44"/>
    </location>
</feature>
<feature type="transmembrane region" description="Helical" evidence="6">
    <location>
        <begin position="278"/>
        <end position="300"/>
    </location>
</feature>
<dbReference type="Pfam" id="PF01490">
    <property type="entry name" value="Aa_trans"/>
    <property type="match status" value="1"/>
</dbReference>
<accession>A0AAD9AH70</accession>
<feature type="transmembrane region" description="Helical" evidence="6">
    <location>
        <begin position="203"/>
        <end position="224"/>
    </location>
</feature>
<evidence type="ECO:0000256" key="6">
    <source>
        <dbReference type="SAM" id="Phobius"/>
    </source>
</evidence>
<feature type="transmembrane region" description="Helical" evidence="6">
    <location>
        <begin position="393"/>
        <end position="417"/>
    </location>
</feature>
<feature type="transmembrane region" description="Helical" evidence="6">
    <location>
        <begin position="143"/>
        <end position="165"/>
    </location>
</feature>
<feature type="domain" description="Amino acid transporter transmembrane" evidence="7">
    <location>
        <begin position="58"/>
        <end position="451"/>
    </location>
</feature>
<evidence type="ECO:0000259" key="8">
    <source>
        <dbReference type="Pfam" id="PF06985"/>
    </source>
</evidence>
<dbReference type="PANTHER" id="PTHR33112:SF16">
    <property type="entry name" value="HETEROKARYON INCOMPATIBILITY DOMAIN-CONTAINING PROTEIN"/>
    <property type="match status" value="1"/>
</dbReference>
<dbReference type="Pfam" id="PF06985">
    <property type="entry name" value="HET"/>
    <property type="match status" value="1"/>
</dbReference>
<evidence type="ECO:0000256" key="4">
    <source>
        <dbReference type="ARBA" id="ARBA00023136"/>
    </source>
</evidence>
<feature type="transmembrane region" description="Helical" evidence="6">
    <location>
        <begin position="171"/>
        <end position="191"/>
    </location>
</feature>
<organism evidence="9 10">
    <name type="scientific">Colletotrichum chrysophilum</name>
    <dbReference type="NCBI Taxonomy" id="1836956"/>
    <lineage>
        <taxon>Eukaryota</taxon>
        <taxon>Fungi</taxon>
        <taxon>Dikarya</taxon>
        <taxon>Ascomycota</taxon>
        <taxon>Pezizomycotina</taxon>
        <taxon>Sordariomycetes</taxon>
        <taxon>Hypocreomycetidae</taxon>
        <taxon>Glomerellales</taxon>
        <taxon>Glomerellaceae</taxon>
        <taxon>Colletotrichum</taxon>
        <taxon>Colletotrichum gloeosporioides species complex</taxon>
    </lineage>
</organism>
<keyword evidence="4 6" id="KW-0472">Membrane</keyword>
<evidence type="ECO:0000313" key="10">
    <source>
        <dbReference type="Proteomes" id="UP001243330"/>
    </source>
</evidence>
<reference evidence="9" key="1">
    <citation type="submission" date="2023-01" db="EMBL/GenBank/DDBJ databases">
        <title>Colletotrichum chrysophilum M932 genome sequence.</title>
        <authorList>
            <person name="Baroncelli R."/>
        </authorList>
    </citation>
    <scope>NUCLEOTIDE SEQUENCE</scope>
    <source>
        <strain evidence="9">M932</strain>
    </source>
</reference>
<feature type="compositionally biased region" description="Basic and acidic residues" evidence="5">
    <location>
        <begin position="502"/>
        <end position="515"/>
    </location>
</feature>
<keyword evidence="10" id="KW-1185">Reference proteome</keyword>
<feature type="transmembrane region" description="Helical" evidence="6">
    <location>
        <begin position="320"/>
        <end position="340"/>
    </location>
</feature>
<dbReference type="Proteomes" id="UP001243330">
    <property type="component" value="Unassembled WGS sequence"/>
</dbReference>
<evidence type="ECO:0000256" key="2">
    <source>
        <dbReference type="ARBA" id="ARBA00022692"/>
    </source>
</evidence>
<protein>
    <submittedName>
        <fullName evidence="9">Amino acid transporter</fullName>
    </submittedName>
</protein>
<feature type="transmembrane region" description="Helical" evidence="6">
    <location>
        <begin position="61"/>
        <end position="83"/>
    </location>
</feature>
<evidence type="ECO:0000256" key="3">
    <source>
        <dbReference type="ARBA" id="ARBA00022989"/>
    </source>
</evidence>
<comment type="caution">
    <text evidence="9">The sequence shown here is derived from an EMBL/GenBank/DDBJ whole genome shotgun (WGS) entry which is preliminary data.</text>
</comment>
<evidence type="ECO:0000313" key="9">
    <source>
        <dbReference type="EMBL" id="KAK1847993.1"/>
    </source>
</evidence>
<evidence type="ECO:0000256" key="1">
    <source>
        <dbReference type="ARBA" id="ARBA00004370"/>
    </source>
</evidence>
<keyword evidence="2 6" id="KW-0812">Transmembrane</keyword>
<name>A0AAD9AH70_9PEZI</name>
<dbReference type="GO" id="GO:0016020">
    <property type="term" value="C:membrane"/>
    <property type="evidence" value="ECO:0007669"/>
    <property type="project" value="UniProtKB-SubCell"/>
</dbReference>
<comment type="subcellular location">
    <subcellularLocation>
        <location evidence="1">Membrane</location>
    </subcellularLocation>
</comment>
<feature type="transmembrane region" description="Helical" evidence="6">
    <location>
        <begin position="429"/>
        <end position="451"/>
    </location>
</feature>
<dbReference type="InterPro" id="IPR010730">
    <property type="entry name" value="HET"/>
</dbReference>
<proteinExistence type="predicted"/>
<gene>
    <name evidence="9" type="ORF">CCHR01_09368</name>
</gene>
<keyword evidence="3 6" id="KW-1133">Transmembrane helix</keyword>
<evidence type="ECO:0000259" key="7">
    <source>
        <dbReference type="Pfam" id="PF01490"/>
    </source>
</evidence>
<dbReference type="AlphaFoldDB" id="A0AAD9AH70"/>
<feature type="domain" description="Heterokaryon incompatibility" evidence="8">
    <location>
        <begin position="536"/>
        <end position="668"/>
    </location>
</feature>
<feature type="transmembrane region" description="Helical" evidence="6">
    <location>
        <begin position="244"/>
        <end position="266"/>
    </location>
</feature>
<feature type="region of interest" description="Disordered" evidence="5">
    <location>
        <begin position="502"/>
        <end position="526"/>
    </location>
</feature>
<feature type="transmembrane region" description="Helical" evidence="6">
    <location>
        <begin position="89"/>
        <end position="111"/>
    </location>
</feature>
<feature type="transmembrane region" description="Helical" evidence="6">
    <location>
        <begin position="361"/>
        <end position="381"/>
    </location>
</feature>
<dbReference type="PANTHER" id="PTHR33112">
    <property type="entry name" value="DOMAIN PROTEIN, PUTATIVE-RELATED"/>
    <property type="match status" value="1"/>
</dbReference>
<dbReference type="EMBL" id="JAQOWY010000184">
    <property type="protein sequence ID" value="KAK1847993.1"/>
    <property type="molecule type" value="Genomic_DNA"/>
</dbReference>
<evidence type="ECO:0000256" key="5">
    <source>
        <dbReference type="SAM" id="MobiDB-lite"/>
    </source>
</evidence>